<name>A0A139AQL0_GONPJ</name>
<feature type="compositionally biased region" description="Low complexity" evidence="1">
    <location>
        <begin position="7"/>
        <end position="16"/>
    </location>
</feature>
<organism evidence="2 3">
    <name type="scientific">Gonapodya prolifera (strain JEL478)</name>
    <name type="common">Monoblepharis prolifera</name>
    <dbReference type="NCBI Taxonomy" id="1344416"/>
    <lineage>
        <taxon>Eukaryota</taxon>
        <taxon>Fungi</taxon>
        <taxon>Fungi incertae sedis</taxon>
        <taxon>Chytridiomycota</taxon>
        <taxon>Chytridiomycota incertae sedis</taxon>
        <taxon>Monoblepharidomycetes</taxon>
        <taxon>Monoblepharidales</taxon>
        <taxon>Gonapodyaceae</taxon>
        <taxon>Gonapodya</taxon>
    </lineage>
</organism>
<dbReference type="AlphaFoldDB" id="A0A139AQL0"/>
<evidence type="ECO:0000256" key="1">
    <source>
        <dbReference type="SAM" id="MobiDB-lite"/>
    </source>
</evidence>
<protein>
    <submittedName>
        <fullName evidence="2">Uncharacterized protein</fullName>
    </submittedName>
</protein>
<evidence type="ECO:0000313" key="3">
    <source>
        <dbReference type="Proteomes" id="UP000070544"/>
    </source>
</evidence>
<feature type="region of interest" description="Disordered" evidence="1">
    <location>
        <begin position="1"/>
        <end position="25"/>
    </location>
</feature>
<dbReference type="EMBL" id="KQ965740">
    <property type="protein sequence ID" value="KXS19051.1"/>
    <property type="molecule type" value="Genomic_DNA"/>
</dbReference>
<keyword evidence="3" id="KW-1185">Reference proteome</keyword>
<evidence type="ECO:0000313" key="2">
    <source>
        <dbReference type="EMBL" id="KXS19051.1"/>
    </source>
</evidence>
<proteinExistence type="predicted"/>
<reference evidence="2 3" key="1">
    <citation type="journal article" date="2015" name="Genome Biol. Evol.">
        <title>Phylogenomic analyses indicate that early fungi evolved digesting cell walls of algal ancestors of land plants.</title>
        <authorList>
            <person name="Chang Y."/>
            <person name="Wang S."/>
            <person name="Sekimoto S."/>
            <person name="Aerts A.L."/>
            <person name="Choi C."/>
            <person name="Clum A."/>
            <person name="LaButti K.M."/>
            <person name="Lindquist E.A."/>
            <person name="Yee Ngan C."/>
            <person name="Ohm R.A."/>
            <person name="Salamov A.A."/>
            <person name="Grigoriev I.V."/>
            <person name="Spatafora J.W."/>
            <person name="Berbee M.L."/>
        </authorList>
    </citation>
    <scope>NUCLEOTIDE SEQUENCE [LARGE SCALE GENOMIC DNA]</scope>
    <source>
        <strain evidence="2 3">JEL478</strain>
    </source>
</reference>
<sequence length="154" mass="16209">MQPGPRPAAVAAGASPHARKSVTTKGRYTSSRRFIKANEYAYWEDTKVTESALCLAIRGGDVVDELLIAGADPNERISWAVPNAFEYVQLLKSQWAAQTGRNGTPGSTEGLPVLKGDAAMFKGTAGSAPTGPGTCGRLGAGATRTRTCLRWSTP</sequence>
<gene>
    <name evidence="2" type="ORF">M427DRAFT_152968</name>
</gene>
<accession>A0A139AQL0</accession>
<dbReference type="Proteomes" id="UP000070544">
    <property type="component" value="Unassembled WGS sequence"/>
</dbReference>